<gene>
    <name evidence="2" type="ORF">C8E83_1746</name>
</gene>
<feature type="transmembrane region" description="Helical" evidence="1">
    <location>
        <begin position="365"/>
        <end position="382"/>
    </location>
</feature>
<dbReference type="AlphaFoldDB" id="A0A495IF54"/>
<dbReference type="PANTHER" id="PTHR36840:SF1">
    <property type="entry name" value="BLL5714 PROTEIN"/>
    <property type="match status" value="1"/>
</dbReference>
<feature type="transmembrane region" description="Helical" evidence="1">
    <location>
        <begin position="30"/>
        <end position="48"/>
    </location>
</feature>
<evidence type="ECO:0000313" key="3">
    <source>
        <dbReference type="Proteomes" id="UP000280008"/>
    </source>
</evidence>
<evidence type="ECO:0000313" key="2">
    <source>
        <dbReference type="EMBL" id="RKR74622.1"/>
    </source>
</evidence>
<dbReference type="RefSeq" id="WP_121369428.1">
    <property type="nucleotide sequence ID" value="NZ_RBKS01000001.1"/>
</dbReference>
<dbReference type="Proteomes" id="UP000280008">
    <property type="component" value="Unassembled WGS sequence"/>
</dbReference>
<feature type="transmembrane region" description="Helical" evidence="1">
    <location>
        <begin position="212"/>
        <end position="232"/>
    </location>
</feature>
<name>A0A495IF54_9MICO</name>
<evidence type="ECO:0000256" key="1">
    <source>
        <dbReference type="SAM" id="Phobius"/>
    </source>
</evidence>
<feature type="transmembrane region" description="Helical" evidence="1">
    <location>
        <begin position="178"/>
        <end position="200"/>
    </location>
</feature>
<dbReference type="EMBL" id="RBKS01000001">
    <property type="protein sequence ID" value="RKR74622.1"/>
    <property type="molecule type" value="Genomic_DNA"/>
</dbReference>
<comment type="caution">
    <text evidence="2">The sequence shown here is derived from an EMBL/GenBank/DDBJ whole genome shotgun (WGS) entry which is preliminary data.</text>
</comment>
<feature type="transmembrane region" description="Helical" evidence="1">
    <location>
        <begin position="120"/>
        <end position="139"/>
    </location>
</feature>
<keyword evidence="3" id="KW-1185">Reference proteome</keyword>
<dbReference type="PANTHER" id="PTHR36840">
    <property type="entry name" value="BLL5714 PROTEIN"/>
    <property type="match status" value="1"/>
</dbReference>
<organism evidence="2 3">
    <name type="scientific">Frondihabitans australicus</name>
    <dbReference type="NCBI Taxonomy" id="386892"/>
    <lineage>
        <taxon>Bacteria</taxon>
        <taxon>Bacillati</taxon>
        <taxon>Actinomycetota</taxon>
        <taxon>Actinomycetes</taxon>
        <taxon>Micrococcales</taxon>
        <taxon>Microbacteriaceae</taxon>
        <taxon>Frondihabitans</taxon>
    </lineage>
</organism>
<feature type="transmembrane region" description="Helical" evidence="1">
    <location>
        <begin position="310"/>
        <end position="334"/>
    </location>
</feature>
<keyword evidence="1" id="KW-1133">Transmembrane helix</keyword>
<dbReference type="Pfam" id="PF06772">
    <property type="entry name" value="LtrA"/>
    <property type="match status" value="1"/>
</dbReference>
<dbReference type="InterPro" id="IPR010640">
    <property type="entry name" value="Low_temperature_requirement_A"/>
</dbReference>
<protein>
    <submittedName>
        <fullName evidence="2">Low temperature requirement protein LtrA</fullName>
    </submittedName>
</protein>
<feature type="transmembrane region" description="Helical" evidence="1">
    <location>
        <begin position="60"/>
        <end position="82"/>
    </location>
</feature>
<reference evidence="2 3" key="1">
    <citation type="submission" date="2018-10" db="EMBL/GenBank/DDBJ databases">
        <title>Sequencing the genomes of 1000 actinobacteria strains.</title>
        <authorList>
            <person name="Klenk H.-P."/>
        </authorList>
    </citation>
    <scope>NUCLEOTIDE SEQUENCE [LARGE SCALE GENOMIC DNA]</scope>
    <source>
        <strain evidence="2 3">DSM 17894</strain>
    </source>
</reference>
<accession>A0A495IF54</accession>
<feature type="transmembrane region" description="Helical" evidence="1">
    <location>
        <begin position="277"/>
        <end position="298"/>
    </location>
</feature>
<feature type="transmembrane region" description="Helical" evidence="1">
    <location>
        <begin position="341"/>
        <end position="359"/>
    </location>
</feature>
<feature type="transmembrane region" description="Helical" evidence="1">
    <location>
        <begin position="89"/>
        <end position="108"/>
    </location>
</feature>
<keyword evidence="1" id="KW-0812">Transmembrane</keyword>
<sequence length="387" mass="42296">MTSAVHRSALRRMTMRDPDEPHRAASSLELLFDLVFVVGVSFASVGLHHDLGEGEVARGVLAYTTAFFGLWWAWMNFTWFATSFDTDDWLYRIATVVQMGGALTYAAGLPALMNLEHPDFTLGVTGYIIMRLPMSFQWFRASWSEPSTRRATLRYAVGILVVQCYWVLLLVVPDDMKYPTFFVGIVLELGVPVFAEGAGSTPWHSRHITERYGLFTLIVLGESILASTNAVVEVSHSTEHLAELVLLAATSLVIIVCFWWIYFAFPQHGLLTSIRTALGWGYGHYVVFASAAALSAGIEIQLDSSSVHLSSVAAAATLAVPCAVYLAMVWFLVVRRQSSRIVNAAVPALAVLVALASFVPHAPQVVAALMVVAVVTVVSGRGRRSSL</sequence>
<feature type="transmembrane region" description="Helical" evidence="1">
    <location>
        <begin position="244"/>
        <end position="265"/>
    </location>
</feature>
<feature type="transmembrane region" description="Helical" evidence="1">
    <location>
        <begin position="151"/>
        <end position="172"/>
    </location>
</feature>
<keyword evidence="1" id="KW-0472">Membrane</keyword>
<dbReference type="OrthoDB" id="7698234at2"/>
<proteinExistence type="predicted"/>